<evidence type="ECO:0000313" key="2">
    <source>
        <dbReference type="EMBL" id="KAL1864695.1"/>
    </source>
</evidence>
<dbReference type="InterPro" id="IPR036291">
    <property type="entry name" value="NAD(P)-bd_dom_sf"/>
</dbReference>
<dbReference type="Pfam" id="PF13460">
    <property type="entry name" value="NAD_binding_10"/>
    <property type="match status" value="1"/>
</dbReference>
<dbReference type="EMBL" id="JAWRVE010000066">
    <property type="protein sequence ID" value="KAL1864695.1"/>
    <property type="molecule type" value="Genomic_DNA"/>
</dbReference>
<proteinExistence type="predicted"/>
<gene>
    <name evidence="2" type="ORF">Daus18300_007497</name>
</gene>
<dbReference type="InterPro" id="IPR051783">
    <property type="entry name" value="NAD(P)-dependent_oxidoreduct"/>
</dbReference>
<evidence type="ECO:0000259" key="1">
    <source>
        <dbReference type="Pfam" id="PF13460"/>
    </source>
</evidence>
<feature type="domain" description="NAD(P)-binding" evidence="1">
    <location>
        <begin position="15"/>
        <end position="143"/>
    </location>
</feature>
<dbReference type="PANTHER" id="PTHR48079">
    <property type="entry name" value="PROTEIN YEEZ"/>
    <property type="match status" value="1"/>
</dbReference>
<reference evidence="2 3" key="1">
    <citation type="journal article" date="2024" name="IMA Fungus">
        <title>IMA Genome - F19 : A genome assembly and annotation guide to empower mycologists, including annotated draft genome sequences of Ceratocystis pirilliformis, Diaporthe australafricana, Fusarium ophioides, Paecilomyces lecythidis, and Sporothrix stenoceras.</title>
        <authorList>
            <person name="Aylward J."/>
            <person name="Wilson A.M."/>
            <person name="Visagie C.M."/>
            <person name="Spraker J."/>
            <person name="Barnes I."/>
            <person name="Buitendag C."/>
            <person name="Ceriani C."/>
            <person name="Del Mar Angel L."/>
            <person name="du Plessis D."/>
            <person name="Fuchs T."/>
            <person name="Gasser K."/>
            <person name="Kramer D."/>
            <person name="Li W."/>
            <person name="Munsamy K."/>
            <person name="Piso A."/>
            <person name="Price J.L."/>
            <person name="Sonnekus B."/>
            <person name="Thomas C."/>
            <person name="van der Nest A."/>
            <person name="van Dijk A."/>
            <person name="van Heerden A."/>
            <person name="van Vuuren N."/>
            <person name="Yilmaz N."/>
            <person name="Duong T.A."/>
            <person name="van der Merwe N.A."/>
            <person name="Wingfield M.J."/>
            <person name="Wingfield B.D."/>
        </authorList>
    </citation>
    <scope>NUCLEOTIDE SEQUENCE [LARGE SCALE GENOMIC DNA]</scope>
    <source>
        <strain evidence="2 3">CMW 18300</strain>
    </source>
</reference>
<dbReference type="SUPFAM" id="SSF51735">
    <property type="entry name" value="NAD(P)-binding Rossmann-fold domains"/>
    <property type="match status" value="1"/>
</dbReference>
<sequence length="362" mass="40467">MTSAAQKTLFLVGPGFIGCSLLVKLKEVRPDLKLHALSRRDDQAAELKEQGIEPVRGSIEDTELIKEWVAKSDIIIHTASADDEQGVFTIVEGLKARPKNSKRAIYIQTSGNDELVNSARGMGAKSIEEKTLSDVNLTDEDLDARIASDAYHRQVDGPLRKEILNPEKEKEYNVVSSLMMPPLIYGVGPAPWNRISIQTPMLTSCMIKNGLVTLPEDFTGAWNCVWVHDLVDQYVSLLQHLETLEPGQQKTHYVFPAEKKPFLWKEHFDAVAGELKRLDHPVAKSNGGKPRELKTKEEFIEFIGGKDNPYSECFGYIVWGTENSYTSPDRTASLGFKHKAKGVVDSILNGKELEKFIKEQST</sequence>
<dbReference type="Gene3D" id="3.40.50.720">
    <property type="entry name" value="NAD(P)-binding Rossmann-like Domain"/>
    <property type="match status" value="1"/>
</dbReference>
<comment type="caution">
    <text evidence="2">The sequence shown here is derived from an EMBL/GenBank/DDBJ whole genome shotgun (WGS) entry which is preliminary data.</text>
</comment>
<dbReference type="PROSITE" id="PS51257">
    <property type="entry name" value="PROKAR_LIPOPROTEIN"/>
    <property type="match status" value="1"/>
</dbReference>
<accession>A0ABR3WM85</accession>
<organism evidence="2 3">
    <name type="scientific">Diaporthe australafricana</name>
    <dbReference type="NCBI Taxonomy" id="127596"/>
    <lineage>
        <taxon>Eukaryota</taxon>
        <taxon>Fungi</taxon>
        <taxon>Dikarya</taxon>
        <taxon>Ascomycota</taxon>
        <taxon>Pezizomycotina</taxon>
        <taxon>Sordariomycetes</taxon>
        <taxon>Sordariomycetidae</taxon>
        <taxon>Diaporthales</taxon>
        <taxon>Diaporthaceae</taxon>
        <taxon>Diaporthe</taxon>
    </lineage>
</organism>
<keyword evidence="3" id="KW-1185">Reference proteome</keyword>
<dbReference type="InterPro" id="IPR016040">
    <property type="entry name" value="NAD(P)-bd_dom"/>
</dbReference>
<dbReference type="PANTHER" id="PTHR48079:SF6">
    <property type="entry name" value="NAD(P)-BINDING DOMAIN-CONTAINING PROTEIN-RELATED"/>
    <property type="match status" value="1"/>
</dbReference>
<protein>
    <recommendedName>
        <fullName evidence="1">NAD(P)-binding domain-containing protein</fullName>
    </recommendedName>
</protein>
<dbReference type="Proteomes" id="UP001583177">
    <property type="component" value="Unassembled WGS sequence"/>
</dbReference>
<evidence type="ECO:0000313" key="3">
    <source>
        <dbReference type="Proteomes" id="UP001583177"/>
    </source>
</evidence>
<name>A0ABR3WM85_9PEZI</name>